<evidence type="ECO:0000313" key="3">
    <source>
        <dbReference type="Proteomes" id="UP000192783"/>
    </source>
</evidence>
<evidence type="ECO:0000313" key="2">
    <source>
        <dbReference type="EMBL" id="SMC26416.1"/>
    </source>
</evidence>
<dbReference type="Pfam" id="PF21926">
    <property type="entry name" value="FeeM"/>
    <property type="match status" value="1"/>
</dbReference>
<feature type="domain" description="N-acyl amino acid synthase FeeM catalytic core" evidence="1">
    <location>
        <begin position="43"/>
        <end position="200"/>
    </location>
</feature>
<name>A0A1W1XR93_9BACT</name>
<reference evidence="2 3" key="1">
    <citation type="submission" date="2017-04" db="EMBL/GenBank/DDBJ databases">
        <authorList>
            <person name="Afonso C.L."/>
            <person name="Miller P.J."/>
            <person name="Scott M.A."/>
            <person name="Spackman E."/>
            <person name="Goraichik I."/>
            <person name="Dimitrov K.M."/>
            <person name="Suarez D.L."/>
            <person name="Swayne D.E."/>
        </authorList>
    </citation>
    <scope>NUCLEOTIDE SEQUENCE [LARGE SCALE GENOMIC DNA]</scope>
    <source>
        <strain evidence="2 3">DSM 13146</strain>
    </source>
</reference>
<dbReference type="EMBL" id="FWXF01000016">
    <property type="protein sequence ID" value="SMC26416.1"/>
    <property type="molecule type" value="Genomic_DNA"/>
</dbReference>
<dbReference type="Proteomes" id="UP000192783">
    <property type="component" value="Unassembled WGS sequence"/>
</dbReference>
<proteinExistence type="predicted"/>
<dbReference type="RefSeq" id="WP_084058557.1">
    <property type="nucleotide sequence ID" value="NZ_FWXF01000016.1"/>
</dbReference>
<accession>A0A1W1XR93</accession>
<organism evidence="2 3">
    <name type="scientific">Desulfacinum hydrothermale DSM 13146</name>
    <dbReference type="NCBI Taxonomy" id="1121390"/>
    <lineage>
        <taxon>Bacteria</taxon>
        <taxon>Pseudomonadati</taxon>
        <taxon>Thermodesulfobacteriota</taxon>
        <taxon>Syntrophobacteria</taxon>
        <taxon>Syntrophobacterales</taxon>
        <taxon>Syntrophobacteraceae</taxon>
        <taxon>Desulfacinum</taxon>
    </lineage>
</organism>
<sequence>MIIKPVKDRRLTLIRRSRLLSFEPDMDDRLRIKWADTVEERKAAFSVVHQEYLRLGYLERPNPTGMHYGLHHVLPTSSTLVLKKAHEVVATLTHVLDTDLYGLPMDKLYRDEMDALRDKGRRLAELSALATRRDFCWQRLFMILCRAAYHHALEKRVTDLCVMVNPRHVPFYKKVFLFEDLGPERYYPVVQAPAVALKADLETIADRLRAAYGHLPPEANVYRFLTGSWEDATGWRQAHRTLGSPKPLEREEIRWLLCQDPCSLADLTPLQQRNVIYLCPLPGRLH</sequence>
<gene>
    <name evidence="2" type="ORF">SAMN02746041_02636</name>
</gene>
<dbReference type="STRING" id="1121390.SAMN02746041_02636"/>
<dbReference type="InterPro" id="IPR016181">
    <property type="entry name" value="Acyl_CoA_acyltransferase"/>
</dbReference>
<protein>
    <recommendedName>
        <fullName evidence="1">N-acyl amino acid synthase FeeM catalytic core domain-containing protein</fullName>
    </recommendedName>
</protein>
<dbReference type="SUPFAM" id="SSF55729">
    <property type="entry name" value="Acyl-CoA N-acyltransferases (Nat)"/>
    <property type="match status" value="1"/>
</dbReference>
<dbReference type="AlphaFoldDB" id="A0A1W1XR93"/>
<dbReference type="Gene3D" id="3.40.630.30">
    <property type="match status" value="1"/>
</dbReference>
<evidence type="ECO:0000259" key="1">
    <source>
        <dbReference type="Pfam" id="PF21926"/>
    </source>
</evidence>
<dbReference type="OrthoDB" id="9783696at2"/>
<keyword evidence="3" id="KW-1185">Reference proteome</keyword>
<dbReference type="InterPro" id="IPR054597">
    <property type="entry name" value="FeeM_cat"/>
</dbReference>